<accession>A0A919RNA5</accession>
<evidence type="ECO:0000259" key="1">
    <source>
        <dbReference type="Pfam" id="PF12697"/>
    </source>
</evidence>
<dbReference type="EMBL" id="BOOW01000035">
    <property type="protein sequence ID" value="GII95336.1"/>
    <property type="molecule type" value="Genomic_DNA"/>
</dbReference>
<name>A0A919RNA5_9ACTN</name>
<dbReference type="InterPro" id="IPR050266">
    <property type="entry name" value="AB_hydrolase_sf"/>
</dbReference>
<dbReference type="GO" id="GO:0046464">
    <property type="term" value="P:acylglycerol catabolic process"/>
    <property type="evidence" value="ECO:0007669"/>
    <property type="project" value="TreeGrafter"/>
</dbReference>
<comment type="caution">
    <text evidence="2">The sequence shown here is derived from an EMBL/GenBank/DDBJ whole genome shotgun (WGS) entry which is preliminary data.</text>
</comment>
<dbReference type="Gene3D" id="3.40.50.1820">
    <property type="entry name" value="alpha/beta hydrolase"/>
    <property type="match status" value="1"/>
</dbReference>
<dbReference type="AlphaFoldDB" id="A0A919RNA5"/>
<dbReference type="Pfam" id="PF12697">
    <property type="entry name" value="Abhydrolase_6"/>
    <property type="match status" value="1"/>
</dbReference>
<dbReference type="RefSeq" id="WP_204030401.1">
    <property type="nucleotide sequence ID" value="NZ_BOOW01000035.1"/>
</dbReference>
<dbReference type="PANTHER" id="PTHR43798:SF5">
    <property type="entry name" value="MONOACYLGLYCEROL LIPASE ABHD6"/>
    <property type="match status" value="1"/>
</dbReference>
<protein>
    <recommendedName>
        <fullName evidence="1">AB hydrolase-1 domain-containing protein</fullName>
    </recommendedName>
</protein>
<evidence type="ECO:0000313" key="3">
    <source>
        <dbReference type="Proteomes" id="UP000606172"/>
    </source>
</evidence>
<reference evidence="2" key="1">
    <citation type="submission" date="2021-01" db="EMBL/GenBank/DDBJ databases">
        <title>Whole genome shotgun sequence of Sinosporangium siamense NBRC 109515.</title>
        <authorList>
            <person name="Komaki H."/>
            <person name="Tamura T."/>
        </authorList>
    </citation>
    <scope>NUCLEOTIDE SEQUENCE</scope>
    <source>
        <strain evidence="2">NBRC 109515</strain>
    </source>
</reference>
<gene>
    <name evidence="2" type="ORF">Ssi02_55670</name>
</gene>
<dbReference type="SUPFAM" id="SSF53474">
    <property type="entry name" value="alpha/beta-Hydrolases"/>
    <property type="match status" value="1"/>
</dbReference>
<evidence type="ECO:0000313" key="2">
    <source>
        <dbReference type="EMBL" id="GII95336.1"/>
    </source>
</evidence>
<dbReference type="Proteomes" id="UP000606172">
    <property type="component" value="Unassembled WGS sequence"/>
</dbReference>
<dbReference type="PANTHER" id="PTHR43798">
    <property type="entry name" value="MONOACYLGLYCEROL LIPASE"/>
    <property type="match status" value="1"/>
</dbReference>
<sequence length="190" mass="20109">MVAQEYALAGAAGLAGLVLADTSPDLSMYLREGWRIRLRLPGEVRAVLDRHEEAGTTDSPEYAAAYQIYLNRFTCKLRPVPEAILRGQAGGNPEISRVMWGGGGRSFQVDGRLRGWSVLSRLGGIGVPTLVITGSDDMASPAIAATMAAAIPDARLVVVEGGSHTPFYEDPQGFCGSVSDFLTELDAAAV</sequence>
<dbReference type="InterPro" id="IPR000073">
    <property type="entry name" value="AB_hydrolase_1"/>
</dbReference>
<feature type="domain" description="AB hydrolase-1" evidence="1">
    <location>
        <begin position="7"/>
        <end position="174"/>
    </location>
</feature>
<dbReference type="GO" id="GO:0016020">
    <property type="term" value="C:membrane"/>
    <property type="evidence" value="ECO:0007669"/>
    <property type="project" value="TreeGrafter"/>
</dbReference>
<keyword evidence="3" id="KW-1185">Reference proteome</keyword>
<dbReference type="InterPro" id="IPR029058">
    <property type="entry name" value="AB_hydrolase_fold"/>
</dbReference>
<dbReference type="GO" id="GO:0047372">
    <property type="term" value="F:monoacylglycerol lipase activity"/>
    <property type="evidence" value="ECO:0007669"/>
    <property type="project" value="TreeGrafter"/>
</dbReference>
<proteinExistence type="predicted"/>
<organism evidence="2 3">
    <name type="scientific">Sinosporangium siamense</name>
    <dbReference type="NCBI Taxonomy" id="1367973"/>
    <lineage>
        <taxon>Bacteria</taxon>
        <taxon>Bacillati</taxon>
        <taxon>Actinomycetota</taxon>
        <taxon>Actinomycetes</taxon>
        <taxon>Streptosporangiales</taxon>
        <taxon>Streptosporangiaceae</taxon>
        <taxon>Sinosporangium</taxon>
    </lineage>
</organism>